<organism evidence="2 3">
    <name type="scientific">Deinococcus peraridilitoris (strain DSM 19664 / LMG 22246 / CIP 109416 / KR-200)</name>
    <dbReference type="NCBI Taxonomy" id="937777"/>
    <lineage>
        <taxon>Bacteria</taxon>
        <taxon>Thermotogati</taxon>
        <taxon>Deinococcota</taxon>
        <taxon>Deinococci</taxon>
        <taxon>Deinococcales</taxon>
        <taxon>Deinococcaceae</taxon>
        <taxon>Deinococcus</taxon>
    </lineage>
</organism>
<dbReference type="KEGG" id="dpd:Deipe_3744"/>
<evidence type="ECO:0000313" key="3">
    <source>
        <dbReference type="Proteomes" id="UP000010467"/>
    </source>
</evidence>
<accession>L0A800</accession>
<gene>
    <name evidence="2" type="ordered locus">Deipe_3744</name>
</gene>
<dbReference type="eggNOG" id="COG2267">
    <property type="taxonomic scope" value="Bacteria"/>
</dbReference>
<dbReference type="STRING" id="937777.Deipe_3744"/>
<dbReference type="Pfam" id="PF12146">
    <property type="entry name" value="Hydrolase_4"/>
    <property type="match status" value="1"/>
</dbReference>
<dbReference type="InterPro" id="IPR029058">
    <property type="entry name" value="AB_hydrolase_fold"/>
</dbReference>
<feature type="domain" description="Serine aminopeptidase S33" evidence="1">
    <location>
        <begin position="32"/>
        <end position="265"/>
    </location>
</feature>
<dbReference type="HOGENOM" id="CLU_026209_7_2_0"/>
<dbReference type="InterPro" id="IPR022742">
    <property type="entry name" value="Hydrolase_4"/>
</dbReference>
<keyword evidence="3" id="KW-1185">Reference proteome</keyword>
<dbReference type="Proteomes" id="UP000010467">
    <property type="component" value="Chromosome"/>
</dbReference>
<dbReference type="SUPFAM" id="SSF53474">
    <property type="entry name" value="alpha/beta-Hydrolases"/>
    <property type="match status" value="1"/>
</dbReference>
<dbReference type="PATRIC" id="fig|937777.3.peg.3754"/>
<dbReference type="PRINTS" id="PR00111">
    <property type="entry name" value="ABHYDROLASE"/>
</dbReference>
<evidence type="ECO:0000259" key="1">
    <source>
        <dbReference type="Pfam" id="PF12146"/>
    </source>
</evidence>
<dbReference type="InterPro" id="IPR051044">
    <property type="entry name" value="MAG_DAG_Lipase"/>
</dbReference>
<name>L0A800_DEIPD</name>
<reference evidence="3" key="1">
    <citation type="submission" date="2012-03" db="EMBL/GenBank/DDBJ databases">
        <title>Complete sequence of chromosome of Deinococcus peraridilitoris DSM 19664.</title>
        <authorList>
            <person name="Lucas S."/>
            <person name="Copeland A."/>
            <person name="Lapidus A."/>
            <person name="Glavina del Rio T."/>
            <person name="Dalin E."/>
            <person name="Tice H."/>
            <person name="Bruce D."/>
            <person name="Goodwin L."/>
            <person name="Pitluck S."/>
            <person name="Peters L."/>
            <person name="Mikhailova N."/>
            <person name="Lu M."/>
            <person name="Kyrpides N."/>
            <person name="Mavromatis K."/>
            <person name="Ivanova N."/>
            <person name="Brettin T."/>
            <person name="Detter J.C."/>
            <person name="Han C."/>
            <person name="Larimer F."/>
            <person name="Land M."/>
            <person name="Hauser L."/>
            <person name="Markowitz V."/>
            <person name="Cheng J.-F."/>
            <person name="Hugenholtz P."/>
            <person name="Woyke T."/>
            <person name="Wu D."/>
            <person name="Pukall R."/>
            <person name="Steenblock K."/>
            <person name="Brambilla E."/>
            <person name="Klenk H.-P."/>
            <person name="Eisen J.A."/>
        </authorList>
    </citation>
    <scope>NUCLEOTIDE SEQUENCE [LARGE SCALE GENOMIC DNA]</scope>
    <source>
        <strain evidence="3">DSM 19664 / LMG 22246 / CIP 109416 / KR-200</strain>
    </source>
</reference>
<dbReference type="AlphaFoldDB" id="L0A800"/>
<dbReference type="EMBL" id="CP003382">
    <property type="protein sequence ID" value="AFZ69170.1"/>
    <property type="molecule type" value="Genomic_DNA"/>
</dbReference>
<protein>
    <submittedName>
        <fullName evidence="2">Lysophospholipase</fullName>
    </submittedName>
</protein>
<dbReference type="InterPro" id="IPR000073">
    <property type="entry name" value="AB_hydrolase_1"/>
</dbReference>
<proteinExistence type="predicted"/>
<sequence length="285" mass="31112">MSGVPRMWLNAAMDHWDFGRSLAGYGSVVPGARAQVLLVHGYAEHVGRYTHLIEALVRANFSVYAFDQRGHGRSPGPRALLRLRDLTDDHLAARAWLRQHAPEVPTFAVGHSVGGLVTALSLARDPRGLRGVVLSSPALVVGQEEPAAKRAALRLLSRVAPRTPVSVVAKGILSRDPEIDRAFEADTLCYSGRVQARSAYEMMTGADALWGKLGNWTLPTLVIHGDADRLITIEGSRRFVRNIASQDRELWEAPGGYHELFNDLDSQLALDKVTGWLAARSDSAV</sequence>
<dbReference type="Gene3D" id="3.40.50.1820">
    <property type="entry name" value="alpha/beta hydrolase"/>
    <property type="match status" value="1"/>
</dbReference>
<evidence type="ECO:0000313" key="2">
    <source>
        <dbReference type="EMBL" id="AFZ69170.1"/>
    </source>
</evidence>
<dbReference type="PANTHER" id="PTHR11614">
    <property type="entry name" value="PHOSPHOLIPASE-RELATED"/>
    <property type="match status" value="1"/>
</dbReference>